<dbReference type="Pfam" id="PF00583">
    <property type="entry name" value="Acetyltransf_1"/>
    <property type="match status" value="1"/>
</dbReference>
<keyword evidence="3" id="KW-0808">Transferase</keyword>
<evidence type="ECO:0000313" key="3">
    <source>
        <dbReference type="EMBL" id="QIV87504.1"/>
    </source>
</evidence>
<evidence type="ECO:0000256" key="1">
    <source>
        <dbReference type="SAM" id="Phobius"/>
    </source>
</evidence>
<dbReference type="PROSITE" id="PS51186">
    <property type="entry name" value="GNAT"/>
    <property type="match status" value="1"/>
</dbReference>
<dbReference type="Proteomes" id="UP000502331">
    <property type="component" value="Chromosome"/>
</dbReference>
<accession>A0A6H0SJK6</accession>
<organism evidence="3 4">
    <name type="scientific">Glutamicibacter mishrai</name>
    <dbReference type="NCBI Taxonomy" id="1775880"/>
    <lineage>
        <taxon>Bacteria</taxon>
        <taxon>Bacillati</taxon>
        <taxon>Actinomycetota</taxon>
        <taxon>Actinomycetes</taxon>
        <taxon>Micrococcales</taxon>
        <taxon>Micrococcaceae</taxon>
        <taxon>Glutamicibacter</taxon>
    </lineage>
</organism>
<protein>
    <submittedName>
        <fullName evidence="3">N-acetyltransferase</fullName>
    </submittedName>
</protein>
<keyword evidence="1" id="KW-0812">Transmembrane</keyword>
<dbReference type="GO" id="GO:0016747">
    <property type="term" value="F:acyltransferase activity, transferring groups other than amino-acyl groups"/>
    <property type="evidence" value="ECO:0007669"/>
    <property type="project" value="InterPro"/>
</dbReference>
<sequence length="235" mass="24895">MTLQSDTIAIIRQSWASILGVSAEALARGEGRIYREKNDSAVLMFVSLFGTGILLGPSWAIEAGRNLPDTDLVSHAKLLELSTPYGGRPLGEAKLYYSDSAPTLTTPKAKVSRARAHAVALEAACPPEDTAEVGLSAMENTFTLLSDSEKEPVPLAGAGYDVWEEAVAHLGALVSPASRRTGLGSQAVAIAQKHALDAGLISQWRVHVDNIASIRTALRAGFEYAGTQTTVILKN</sequence>
<dbReference type="AlphaFoldDB" id="A0A6H0SJK6"/>
<dbReference type="InterPro" id="IPR016181">
    <property type="entry name" value="Acyl_CoA_acyltransferase"/>
</dbReference>
<keyword evidence="1" id="KW-1133">Transmembrane helix</keyword>
<reference evidence="3 4" key="1">
    <citation type="submission" date="2018-09" db="EMBL/GenBank/DDBJ databases">
        <title>Glutamicibacter mishrai S5-52T (LMG 29155T = KCTC 39846T).</title>
        <authorList>
            <person name="Das S.K."/>
        </authorList>
    </citation>
    <scope>NUCLEOTIDE SEQUENCE [LARGE SCALE GENOMIC DNA]</scope>
    <source>
        <strain evidence="3 4">S5-52</strain>
    </source>
</reference>
<gene>
    <name evidence="3" type="ORF">D3791_10460</name>
</gene>
<dbReference type="InterPro" id="IPR000182">
    <property type="entry name" value="GNAT_dom"/>
</dbReference>
<keyword evidence="4" id="KW-1185">Reference proteome</keyword>
<dbReference type="EMBL" id="CP032549">
    <property type="protein sequence ID" value="QIV87504.1"/>
    <property type="molecule type" value="Genomic_DNA"/>
</dbReference>
<dbReference type="Gene3D" id="3.40.630.30">
    <property type="match status" value="1"/>
</dbReference>
<keyword evidence="1" id="KW-0472">Membrane</keyword>
<proteinExistence type="predicted"/>
<feature type="transmembrane region" description="Helical" evidence="1">
    <location>
        <begin position="41"/>
        <end position="61"/>
    </location>
</feature>
<feature type="domain" description="N-acetyltransferase" evidence="2">
    <location>
        <begin position="104"/>
        <end position="235"/>
    </location>
</feature>
<dbReference type="RefSeq" id="WP_172512152.1">
    <property type="nucleotide sequence ID" value="NZ_CP032549.1"/>
</dbReference>
<name>A0A6H0SJK6_9MICC</name>
<evidence type="ECO:0000259" key="2">
    <source>
        <dbReference type="PROSITE" id="PS51186"/>
    </source>
</evidence>
<evidence type="ECO:0000313" key="4">
    <source>
        <dbReference type="Proteomes" id="UP000502331"/>
    </source>
</evidence>
<dbReference type="SUPFAM" id="SSF55729">
    <property type="entry name" value="Acyl-CoA N-acyltransferases (Nat)"/>
    <property type="match status" value="1"/>
</dbReference>